<protein>
    <submittedName>
        <fullName evidence="1">Uncharacterized protein</fullName>
    </submittedName>
</protein>
<organism evidence="1">
    <name type="scientific">Arundo donax</name>
    <name type="common">Giant reed</name>
    <name type="synonym">Donax arundinaceus</name>
    <dbReference type="NCBI Taxonomy" id="35708"/>
    <lineage>
        <taxon>Eukaryota</taxon>
        <taxon>Viridiplantae</taxon>
        <taxon>Streptophyta</taxon>
        <taxon>Embryophyta</taxon>
        <taxon>Tracheophyta</taxon>
        <taxon>Spermatophyta</taxon>
        <taxon>Magnoliopsida</taxon>
        <taxon>Liliopsida</taxon>
        <taxon>Poales</taxon>
        <taxon>Poaceae</taxon>
        <taxon>PACMAD clade</taxon>
        <taxon>Arundinoideae</taxon>
        <taxon>Arundineae</taxon>
        <taxon>Arundo</taxon>
    </lineage>
</organism>
<dbReference type="AlphaFoldDB" id="A0A0A8XQX7"/>
<accession>A0A0A8XQX7</accession>
<reference evidence="1" key="1">
    <citation type="submission" date="2014-09" db="EMBL/GenBank/DDBJ databases">
        <authorList>
            <person name="Magalhaes I.L.F."/>
            <person name="Oliveira U."/>
            <person name="Santos F.R."/>
            <person name="Vidigal T.H.D.A."/>
            <person name="Brescovit A.D."/>
            <person name="Santos A.J."/>
        </authorList>
    </citation>
    <scope>NUCLEOTIDE SEQUENCE</scope>
    <source>
        <tissue evidence="1">Shoot tissue taken approximately 20 cm above the soil surface</tissue>
    </source>
</reference>
<name>A0A0A8XQX7_ARUDO</name>
<reference evidence="1" key="2">
    <citation type="journal article" date="2015" name="Data Brief">
        <title>Shoot transcriptome of the giant reed, Arundo donax.</title>
        <authorList>
            <person name="Barrero R.A."/>
            <person name="Guerrero F.D."/>
            <person name="Moolhuijzen P."/>
            <person name="Goolsby J.A."/>
            <person name="Tidwell J."/>
            <person name="Bellgard S.E."/>
            <person name="Bellgard M.I."/>
        </authorList>
    </citation>
    <scope>NUCLEOTIDE SEQUENCE</scope>
    <source>
        <tissue evidence="1">Shoot tissue taken approximately 20 cm above the soil surface</tissue>
    </source>
</reference>
<dbReference type="EMBL" id="GBRH01281679">
    <property type="protein sequence ID" value="JAD16216.1"/>
    <property type="molecule type" value="Transcribed_RNA"/>
</dbReference>
<proteinExistence type="predicted"/>
<evidence type="ECO:0000313" key="1">
    <source>
        <dbReference type="EMBL" id="JAD16216.1"/>
    </source>
</evidence>
<sequence length="205" mass="22157">MYMICTRLISVFSTDIDEALVQICKSTPASPSKRYDRPTMTGRPGASSRYAECPLTRPHLATAVAASPAAASSSSICSSTRRNASASHGSASGPAAAYPNASSASSSSARNSGWFTHLVRTTNRCRPAPTHTVKQPSGAGFLRALRHRSSVFMISPSFLPLSMATASFLRSCRRCVIVSWQRLVVKSKLLVKNEKMKDRGIYIER</sequence>